<proteinExistence type="predicted"/>
<keyword evidence="1" id="KW-0732">Signal</keyword>
<accession>A0AA36CLV2</accession>
<gene>
    <name evidence="2" type="ORF">MSPICULIGERA_LOCUS8846</name>
</gene>
<evidence type="ECO:0000313" key="2">
    <source>
        <dbReference type="EMBL" id="CAJ0570405.1"/>
    </source>
</evidence>
<feature type="chain" id="PRO_5041295304" evidence="1">
    <location>
        <begin position="37"/>
        <end position="86"/>
    </location>
</feature>
<organism evidence="2 3">
    <name type="scientific">Mesorhabditis spiculigera</name>
    <dbReference type="NCBI Taxonomy" id="96644"/>
    <lineage>
        <taxon>Eukaryota</taxon>
        <taxon>Metazoa</taxon>
        <taxon>Ecdysozoa</taxon>
        <taxon>Nematoda</taxon>
        <taxon>Chromadorea</taxon>
        <taxon>Rhabditida</taxon>
        <taxon>Rhabditina</taxon>
        <taxon>Rhabditomorpha</taxon>
        <taxon>Rhabditoidea</taxon>
        <taxon>Rhabditidae</taxon>
        <taxon>Mesorhabditinae</taxon>
        <taxon>Mesorhabditis</taxon>
    </lineage>
</organism>
<feature type="non-terminal residue" evidence="2">
    <location>
        <position position="1"/>
    </location>
</feature>
<name>A0AA36CLV2_9BILA</name>
<feature type="signal peptide" evidence="1">
    <location>
        <begin position="1"/>
        <end position="36"/>
    </location>
</feature>
<reference evidence="2" key="1">
    <citation type="submission" date="2023-06" db="EMBL/GenBank/DDBJ databases">
        <authorList>
            <person name="Delattre M."/>
        </authorList>
    </citation>
    <scope>NUCLEOTIDE SEQUENCE</scope>
    <source>
        <strain evidence="2">AF72</strain>
    </source>
</reference>
<sequence>MAYKTFFLQKGSAGNRQQNMRFFLLLVLVLIGVVAGCQQSPCPGEPLLLTCTPELPCPEGMDCLRLGDEETGACGFPVKSSRTKNL</sequence>
<dbReference type="EMBL" id="CATQJA010002310">
    <property type="protein sequence ID" value="CAJ0570405.1"/>
    <property type="molecule type" value="Genomic_DNA"/>
</dbReference>
<keyword evidence="3" id="KW-1185">Reference proteome</keyword>
<evidence type="ECO:0000256" key="1">
    <source>
        <dbReference type="SAM" id="SignalP"/>
    </source>
</evidence>
<dbReference type="AlphaFoldDB" id="A0AA36CLV2"/>
<comment type="caution">
    <text evidence="2">The sequence shown here is derived from an EMBL/GenBank/DDBJ whole genome shotgun (WGS) entry which is preliminary data.</text>
</comment>
<evidence type="ECO:0000313" key="3">
    <source>
        <dbReference type="Proteomes" id="UP001177023"/>
    </source>
</evidence>
<protein>
    <submittedName>
        <fullName evidence="2">Uncharacterized protein</fullName>
    </submittedName>
</protein>
<dbReference type="Proteomes" id="UP001177023">
    <property type="component" value="Unassembled WGS sequence"/>
</dbReference>